<reference evidence="3 4" key="1">
    <citation type="submission" date="2016-07" db="EMBL/GenBank/DDBJ databases">
        <title>Pervasive Adenine N6-methylation of Active Genes in Fungi.</title>
        <authorList>
            <consortium name="DOE Joint Genome Institute"/>
            <person name="Mondo S.J."/>
            <person name="Dannebaum R.O."/>
            <person name="Kuo R.C."/>
            <person name="Labutti K."/>
            <person name="Haridas S."/>
            <person name="Kuo A."/>
            <person name="Salamov A."/>
            <person name="Ahrendt S.R."/>
            <person name="Lipzen A."/>
            <person name="Sullivan W."/>
            <person name="Andreopoulos W.B."/>
            <person name="Clum A."/>
            <person name="Lindquist E."/>
            <person name="Daum C."/>
            <person name="Ramamoorthy G.K."/>
            <person name="Gryganskyi A."/>
            <person name="Culley D."/>
            <person name="Magnuson J.K."/>
            <person name="James T.Y."/>
            <person name="O'Malley M.A."/>
            <person name="Stajich J.E."/>
            <person name="Spatafora J.W."/>
            <person name="Visel A."/>
            <person name="Grigoriev I.V."/>
        </authorList>
    </citation>
    <scope>NUCLEOTIDE SEQUENCE [LARGE SCALE GENOMIC DNA]</scope>
    <source>
        <strain evidence="3 4">CBS 931.73</strain>
    </source>
</reference>
<sequence length="346" mass="38945">MSGRPNSHEMPGNSYTNKRERFTNELDLEEFAQEWSSGCATPVSITNSWVQISSREMSSASEGEEEEIEEEVEDNQNRRRIHIGLEETLLKASLHSLLATTSTPRVQKKSKKRRNHGTPLSTSVATSLPQSSHITGSPPLRPLPSSHPHSPPTGRIHNMLLNNESDAFRHPIERTASRTSLCMDENIPQAVLLDEREFEEAISYNIIDSGHTHRPMERDSGLPRVQITKPGSPPALSLNWNRARSLTPPPLSVDTIPSTGSIDSNAERPLRRRRREISPPKHKSKNRQSGKKQAEEKAEYKHKRNDEITIQLWMAALVSVALFGTGFSIGFGTGYYMRYTRFYATS</sequence>
<feature type="compositionally biased region" description="Low complexity" evidence="1">
    <location>
        <begin position="135"/>
        <end position="155"/>
    </location>
</feature>
<name>A0A1Y1YA07_9FUNG</name>
<feature type="region of interest" description="Disordered" evidence="1">
    <location>
        <begin position="209"/>
        <end position="301"/>
    </location>
</feature>
<keyword evidence="2" id="KW-0472">Membrane</keyword>
<keyword evidence="4" id="KW-1185">Reference proteome</keyword>
<protein>
    <submittedName>
        <fullName evidence="3">Uncharacterized protein</fullName>
    </submittedName>
</protein>
<feature type="region of interest" description="Disordered" evidence="1">
    <location>
        <begin position="1"/>
        <end position="21"/>
    </location>
</feature>
<feature type="compositionally biased region" description="Polar residues" evidence="1">
    <location>
        <begin position="255"/>
        <end position="264"/>
    </location>
</feature>
<feature type="compositionally biased region" description="Basic and acidic residues" evidence="1">
    <location>
        <begin position="292"/>
        <end position="301"/>
    </location>
</feature>
<gene>
    <name evidence="3" type="ORF">K493DRAFT_407947</name>
</gene>
<keyword evidence="2" id="KW-1133">Transmembrane helix</keyword>
<accession>A0A1Y1YA07</accession>
<evidence type="ECO:0000313" key="4">
    <source>
        <dbReference type="Proteomes" id="UP000193498"/>
    </source>
</evidence>
<feature type="compositionally biased region" description="Basic residues" evidence="1">
    <location>
        <begin position="106"/>
        <end position="116"/>
    </location>
</feature>
<dbReference type="InParanoid" id="A0A1Y1YA07"/>
<keyword evidence="2" id="KW-0812">Transmembrane</keyword>
<comment type="caution">
    <text evidence="3">The sequence shown here is derived from an EMBL/GenBank/DDBJ whole genome shotgun (WGS) entry which is preliminary data.</text>
</comment>
<evidence type="ECO:0000313" key="3">
    <source>
        <dbReference type="EMBL" id="ORX94586.1"/>
    </source>
</evidence>
<evidence type="ECO:0000256" key="2">
    <source>
        <dbReference type="SAM" id="Phobius"/>
    </source>
</evidence>
<feature type="compositionally biased region" description="Basic residues" evidence="1">
    <location>
        <begin position="270"/>
        <end position="290"/>
    </location>
</feature>
<feature type="region of interest" description="Disordered" evidence="1">
    <location>
        <begin position="100"/>
        <end position="158"/>
    </location>
</feature>
<feature type="region of interest" description="Disordered" evidence="1">
    <location>
        <begin position="53"/>
        <end position="75"/>
    </location>
</feature>
<organism evidence="3 4">
    <name type="scientific">Basidiobolus meristosporus CBS 931.73</name>
    <dbReference type="NCBI Taxonomy" id="1314790"/>
    <lineage>
        <taxon>Eukaryota</taxon>
        <taxon>Fungi</taxon>
        <taxon>Fungi incertae sedis</taxon>
        <taxon>Zoopagomycota</taxon>
        <taxon>Entomophthoromycotina</taxon>
        <taxon>Basidiobolomycetes</taxon>
        <taxon>Basidiobolales</taxon>
        <taxon>Basidiobolaceae</taxon>
        <taxon>Basidiobolus</taxon>
    </lineage>
</organism>
<proteinExistence type="predicted"/>
<feature type="compositionally biased region" description="Basic and acidic residues" evidence="1">
    <location>
        <begin position="210"/>
        <end position="221"/>
    </location>
</feature>
<dbReference type="Proteomes" id="UP000193498">
    <property type="component" value="Unassembled WGS sequence"/>
</dbReference>
<feature type="compositionally biased region" description="Acidic residues" evidence="1">
    <location>
        <begin position="62"/>
        <end position="74"/>
    </location>
</feature>
<dbReference type="EMBL" id="MCFE01000201">
    <property type="protein sequence ID" value="ORX94586.1"/>
    <property type="molecule type" value="Genomic_DNA"/>
</dbReference>
<dbReference type="AlphaFoldDB" id="A0A1Y1YA07"/>
<feature type="compositionally biased region" description="Polar residues" evidence="1">
    <location>
        <begin position="118"/>
        <end position="134"/>
    </location>
</feature>
<feature type="transmembrane region" description="Helical" evidence="2">
    <location>
        <begin position="312"/>
        <end position="337"/>
    </location>
</feature>
<evidence type="ECO:0000256" key="1">
    <source>
        <dbReference type="SAM" id="MobiDB-lite"/>
    </source>
</evidence>